<organism evidence="15 16">
    <name type="scientific">Candidatus Taylorbacteria bacterium RIFCSPLOWO2_02_FULL_46_40</name>
    <dbReference type="NCBI Taxonomy" id="1802329"/>
    <lineage>
        <taxon>Bacteria</taxon>
        <taxon>Candidatus Tayloriibacteriota</taxon>
    </lineage>
</organism>
<evidence type="ECO:0000256" key="1">
    <source>
        <dbReference type="ARBA" id="ARBA00001947"/>
    </source>
</evidence>
<dbReference type="GO" id="GO:0008237">
    <property type="term" value="F:metallopeptidase activity"/>
    <property type="evidence" value="ECO:0007669"/>
    <property type="project" value="UniProtKB-KW"/>
</dbReference>
<dbReference type="AlphaFoldDB" id="A0A1G2NV44"/>
<evidence type="ECO:0000256" key="9">
    <source>
        <dbReference type="ARBA" id="ARBA00022833"/>
    </source>
</evidence>
<keyword evidence="12 13" id="KW-0472">Membrane</keyword>
<dbReference type="EMBL" id="MHSH01000058">
    <property type="protein sequence ID" value="OHA39975.1"/>
    <property type="molecule type" value="Genomic_DNA"/>
</dbReference>
<dbReference type="PANTHER" id="PTHR35864:SF1">
    <property type="entry name" value="ZINC METALLOPROTEASE YWHC-RELATED"/>
    <property type="match status" value="1"/>
</dbReference>
<keyword evidence="4" id="KW-1003">Cell membrane</keyword>
<evidence type="ECO:0000256" key="12">
    <source>
        <dbReference type="ARBA" id="ARBA00023136"/>
    </source>
</evidence>
<evidence type="ECO:0000256" key="8">
    <source>
        <dbReference type="ARBA" id="ARBA00022801"/>
    </source>
</evidence>
<evidence type="ECO:0000259" key="14">
    <source>
        <dbReference type="Pfam" id="PF02163"/>
    </source>
</evidence>
<feature type="transmembrane region" description="Helical" evidence="13">
    <location>
        <begin position="122"/>
        <end position="142"/>
    </location>
</feature>
<feature type="domain" description="Peptidase M50" evidence="14">
    <location>
        <begin position="117"/>
        <end position="183"/>
    </location>
</feature>
<keyword evidence="11" id="KW-0482">Metalloprotease</keyword>
<dbReference type="GO" id="GO:0005886">
    <property type="term" value="C:plasma membrane"/>
    <property type="evidence" value="ECO:0007669"/>
    <property type="project" value="UniProtKB-SubCell"/>
</dbReference>
<gene>
    <name evidence="15" type="ORF">A3H68_03745</name>
</gene>
<dbReference type="PANTHER" id="PTHR35864">
    <property type="entry name" value="ZINC METALLOPROTEASE MJ0611-RELATED"/>
    <property type="match status" value="1"/>
</dbReference>
<evidence type="ECO:0000256" key="6">
    <source>
        <dbReference type="ARBA" id="ARBA00022692"/>
    </source>
</evidence>
<proteinExistence type="inferred from homology"/>
<accession>A0A1G2NV44</accession>
<evidence type="ECO:0000256" key="7">
    <source>
        <dbReference type="ARBA" id="ARBA00022723"/>
    </source>
</evidence>
<comment type="cofactor">
    <cofactor evidence="1">
        <name>Zn(2+)</name>
        <dbReference type="ChEBI" id="CHEBI:29105"/>
    </cofactor>
</comment>
<comment type="caution">
    <text evidence="15">The sequence shown here is derived from an EMBL/GenBank/DDBJ whole genome shotgun (WGS) entry which is preliminary data.</text>
</comment>
<evidence type="ECO:0000256" key="10">
    <source>
        <dbReference type="ARBA" id="ARBA00022989"/>
    </source>
</evidence>
<dbReference type="CDD" id="cd06158">
    <property type="entry name" value="S2P-M50_like_1"/>
    <property type="match status" value="1"/>
</dbReference>
<feature type="transmembrane region" description="Helical" evidence="13">
    <location>
        <begin position="88"/>
        <end position="110"/>
    </location>
</feature>
<evidence type="ECO:0000256" key="4">
    <source>
        <dbReference type="ARBA" id="ARBA00022475"/>
    </source>
</evidence>
<comment type="subcellular location">
    <subcellularLocation>
        <location evidence="2">Cell membrane</location>
        <topology evidence="2">Multi-pass membrane protein</topology>
    </subcellularLocation>
</comment>
<keyword evidence="5" id="KW-0645">Protease</keyword>
<evidence type="ECO:0000256" key="11">
    <source>
        <dbReference type="ARBA" id="ARBA00023049"/>
    </source>
</evidence>
<keyword evidence="10 13" id="KW-1133">Transmembrane helix</keyword>
<dbReference type="InterPro" id="IPR044537">
    <property type="entry name" value="Rip2-like"/>
</dbReference>
<feature type="transmembrane region" description="Helical" evidence="13">
    <location>
        <begin position="6"/>
        <end position="26"/>
    </location>
</feature>
<evidence type="ECO:0000313" key="15">
    <source>
        <dbReference type="EMBL" id="OHA39975.1"/>
    </source>
</evidence>
<dbReference type="InterPro" id="IPR008915">
    <property type="entry name" value="Peptidase_M50"/>
</dbReference>
<feature type="domain" description="Peptidase M50" evidence="14">
    <location>
        <begin position="7"/>
        <end position="110"/>
    </location>
</feature>
<reference evidence="15 16" key="1">
    <citation type="journal article" date="2016" name="Nat. Commun.">
        <title>Thousands of microbial genomes shed light on interconnected biogeochemical processes in an aquifer system.</title>
        <authorList>
            <person name="Anantharaman K."/>
            <person name="Brown C.T."/>
            <person name="Hug L.A."/>
            <person name="Sharon I."/>
            <person name="Castelle C.J."/>
            <person name="Probst A.J."/>
            <person name="Thomas B.C."/>
            <person name="Singh A."/>
            <person name="Wilkins M.J."/>
            <person name="Karaoz U."/>
            <person name="Brodie E.L."/>
            <person name="Williams K.H."/>
            <person name="Hubbard S.S."/>
            <person name="Banfield J.F."/>
        </authorList>
    </citation>
    <scope>NUCLEOTIDE SEQUENCE [LARGE SCALE GENOMIC DNA]</scope>
</reference>
<dbReference type="Pfam" id="PF02163">
    <property type="entry name" value="Peptidase_M50"/>
    <property type="match status" value="2"/>
</dbReference>
<keyword evidence="7" id="KW-0479">Metal-binding</keyword>
<evidence type="ECO:0000256" key="13">
    <source>
        <dbReference type="SAM" id="Phobius"/>
    </source>
</evidence>
<name>A0A1G2NV44_9BACT</name>
<evidence type="ECO:0000256" key="3">
    <source>
        <dbReference type="ARBA" id="ARBA00007931"/>
    </source>
</evidence>
<feature type="transmembrane region" description="Helical" evidence="13">
    <location>
        <begin position="47"/>
        <end position="68"/>
    </location>
</feature>
<evidence type="ECO:0000256" key="5">
    <source>
        <dbReference type="ARBA" id="ARBA00022670"/>
    </source>
</evidence>
<keyword evidence="9" id="KW-0862">Zinc</keyword>
<dbReference type="Proteomes" id="UP000176429">
    <property type="component" value="Unassembled WGS sequence"/>
</dbReference>
<keyword evidence="8" id="KW-0378">Hydrolase</keyword>
<dbReference type="GO" id="GO:0006508">
    <property type="term" value="P:proteolysis"/>
    <property type="evidence" value="ECO:0007669"/>
    <property type="project" value="UniProtKB-KW"/>
</dbReference>
<evidence type="ECO:0000313" key="16">
    <source>
        <dbReference type="Proteomes" id="UP000176429"/>
    </source>
</evidence>
<comment type="similarity">
    <text evidence="3">Belongs to the peptidase M50B family.</text>
</comment>
<keyword evidence="6 13" id="KW-0812">Transmembrane</keyword>
<sequence>MDTIFSIIILVMSVVVHEVSHGYAALRLGDQTARLAGRLTLNPIKHLDPVGSVIVPLLTTLGGFPFGWAKPIPYNPYNLRNQRWGELIVAAAGPVSNIIVAVFFSMIIRFSDVGQSQMISPFFEISATIVWVNLVLAIFNLLPVPPLDGSKILFSILPYGISQKIRLSLERYGIFIVVIFLIFIWEIVSPLIFGIFALLTGAGLQ</sequence>
<feature type="transmembrane region" description="Helical" evidence="13">
    <location>
        <begin position="172"/>
        <end position="199"/>
    </location>
</feature>
<dbReference type="GO" id="GO:0046872">
    <property type="term" value="F:metal ion binding"/>
    <property type="evidence" value="ECO:0007669"/>
    <property type="project" value="UniProtKB-KW"/>
</dbReference>
<dbReference type="InterPro" id="IPR052348">
    <property type="entry name" value="Metallopeptidase_M50B"/>
</dbReference>
<evidence type="ECO:0000256" key="2">
    <source>
        <dbReference type="ARBA" id="ARBA00004651"/>
    </source>
</evidence>
<protein>
    <recommendedName>
        <fullName evidence="14">Peptidase M50 domain-containing protein</fullName>
    </recommendedName>
</protein>